<name>A0A0L6JVT5_9FIRM</name>
<dbReference type="RefSeq" id="WP_050753813.1">
    <property type="nucleotide sequence ID" value="NZ_JQKC01000021.1"/>
</dbReference>
<evidence type="ECO:0000256" key="2">
    <source>
        <dbReference type="SAM" id="Phobius"/>
    </source>
</evidence>
<feature type="transmembrane region" description="Helical" evidence="2">
    <location>
        <begin position="180"/>
        <end position="213"/>
    </location>
</feature>
<feature type="transmembrane region" description="Helical" evidence="2">
    <location>
        <begin position="149"/>
        <end position="168"/>
    </location>
</feature>
<dbReference type="OrthoDB" id="4177129at2"/>
<protein>
    <submittedName>
        <fullName evidence="4">Abortive infection protein</fullName>
    </submittedName>
</protein>
<reference evidence="5" key="1">
    <citation type="submission" date="2015-07" db="EMBL/GenBank/DDBJ databases">
        <title>Near-Complete Genome Sequence of the Cellulolytic Bacterium Bacteroides (Pseudobacteroides) cellulosolvens ATCC 35603.</title>
        <authorList>
            <person name="Dassa B."/>
            <person name="Utturkar S.M."/>
            <person name="Klingeman D.M."/>
            <person name="Hurt R.A."/>
            <person name="Keller M."/>
            <person name="Xu J."/>
            <person name="Reddy Y.H.K."/>
            <person name="Borovok I."/>
            <person name="Grinberg I.R."/>
            <person name="Lamed R."/>
            <person name="Zhivin O."/>
            <person name="Bayer E.A."/>
            <person name="Brown S.D."/>
        </authorList>
    </citation>
    <scope>NUCLEOTIDE SEQUENCE [LARGE SCALE GENOMIC DNA]</scope>
    <source>
        <strain evidence="5">DSM 2933</strain>
    </source>
</reference>
<dbReference type="GO" id="GO:0080120">
    <property type="term" value="P:CAAX-box protein maturation"/>
    <property type="evidence" value="ECO:0007669"/>
    <property type="project" value="UniProtKB-ARBA"/>
</dbReference>
<keyword evidence="2" id="KW-0472">Membrane</keyword>
<organism evidence="4 5">
    <name type="scientific">Pseudobacteroides cellulosolvens ATCC 35603 = DSM 2933</name>
    <dbReference type="NCBI Taxonomy" id="398512"/>
    <lineage>
        <taxon>Bacteria</taxon>
        <taxon>Bacillati</taxon>
        <taxon>Bacillota</taxon>
        <taxon>Clostridia</taxon>
        <taxon>Eubacteriales</taxon>
        <taxon>Oscillospiraceae</taxon>
        <taxon>Pseudobacteroides</taxon>
    </lineage>
</organism>
<keyword evidence="2" id="KW-1133">Transmembrane helix</keyword>
<dbReference type="InterPro" id="IPR052710">
    <property type="entry name" value="CAAX_protease"/>
</dbReference>
<keyword evidence="2" id="KW-0812">Transmembrane</keyword>
<dbReference type="EMBL" id="LGTC01000001">
    <property type="protein sequence ID" value="KNY29829.1"/>
    <property type="molecule type" value="Genomic_DNA"/>
</dbReference>
<feature type="transmembrane region" description="Helical" evidence="2">
    <location>
        <begin position="272"/>
        <end position="297"/>
    </location>
</feature>
<evidence type="ECO:0000313" key="4">
    <source>
        <dbReference type="EMBL" id="KNY29829.1"/>
    </source>
</evidence>
<keyword evidence="5" id="KW-1185">Reference proteome</keyword>
<feature type="transmembrane region" description="Helical" evidence="2">
    <location>
        <begin position="60"/>
        <end position="81"/>
    </location>
</feature>
<feature type="compositionally biased region" description="Basic and acidic residues" evidence="1">
    <location>
        <begin position="1"/>
        <end position="11"/>
    </location>
</feature>
<feature type="domain" description="CAAX prenyl protease 2/Lysostaphin resistance protein A-like" evidence="3">
    <location>
        <begin position="146"/>
        <end position="230"/>
    </location>
</feature>
<accession>A0A0L6JVT5</accession>
<dbReference type="PANTHER" id="PTHR36435:SF1">
    <property type="entry name" value="CAAX AMINO TERMINAL PROTEASE FAMILY PROTEIN"/>
    <property type="match status" value="1"/>
</dbReference>
<evidence type="ECO:0000259" key="3">
    <source>
        <dbReference type="Pfam" id="PF02517"/>
    </source>
</evidence>
<sequence length="358" mass="39489">MNENNFEKQNIEDPESNEGSAGRLFKKPTVKEASILFSVVLIIFMLLSNVFLRLPLGDYYIKAISSEILLVMVPPIIFLLYKKYDIRKILRLNKISFVNIILIVCITGFSIPVVGILNLANMVIIKLIFGSTNLPQVQIPDIVTLIKGFIVIGMSAAICEEVLFRGVIMRGYEKLGKTKAIIITAFLFGLMHHDFQRFLGTFLLGILMGFLVYRADSLYAGMVAHFTNNSLVVLLSYGLGKLTSKMGGTPGGTGSDADQSLSMLLSMPKIQLITTLGIFGVMFLCFLAALAGLLYAFMRNTTVPVDNGFETREENKVKGLLWVIPGVMVIVLIYLLQGISLAGVENEFLSNIIKILGL</sequence>
<dbReference type="GO" id="GO:0004175">
    <property type="term" value="F:endopeptidase activity"/>
    <property type="evidence" value="ECO:0007669"/>
    <property type="project" value="UniProtKB-ARBA"/>
</dbReference>
<dbReference type="eggNOG" id="COG1266">
    <property type="taxonomic scope" value="Bacteria"/>
</dbReference>
<proteinExistence type="predicted"/>
<dbReference type="InterPro" id="IPR003675">
    <property type="entry name" value="Rce1/LyrA-like_dom"/>
</dbReference>
<dbReference type="STRING" id="398512.Bccel_5106"/>
<feature type="transmembrane region" description="Helical" evidence="2">
    <location>
        <begin position="317"/>
        <end position="336"/>
    </location>
</feature>
<gene>
    <name evidence="4" type="ORF">Bccel_5106</name>
</gene>
<dbReference type="AlphaFoldDB" id="A0A0L6JVT5"/>
<feature type="transmembrane region" description="Helical" evidence="2">
    <location>
        <begin position="33"/>
        <end position="54"/>
    </location>
</feature>
<dbReference type="Pfam" id="PF02517">
    <property type="entry name" value="Rce1-like"/>
    <property type="match status" value="1"/>
</dbReference>
<dbReference type="Proteomes" id="UP000036923">
    <property type="component" value="Unassembled WGS sequence"/>
</dbReference>
<evidence type="ECO:0000313" key="5">
    <source>
        <dbReference type="Proteomes" id="UP000036923"/>
    </source>
</evidence>
<comment type="caution">
    <text evidence="4">The sequence shown here is derived from an EMBL/GenBank/DDBJ whole genome shotgun (WGS) entry which is preliminary data.</text>
</comment>
<feature type="transmembrane region" description="Helical" evidence="2">
    <location>
        <begin position="101"/>
        <end position="129"/>
    </location>
</feature>
<feature type="region of interest" description="Disordered" evidence="1">
    <location>
        <begin position="1"/>
        <end position="20"/>
    </location>
</feature>
<evidence type="ECO:0000256" key="1">
    <source>
        <dbReference type="SAM" id="MobiDB-lite"/>
    </source>
</evidence>
<dbReference type="PANTHER" id="PTHR36435">
    <property type="entry name" value="SLR1288 PROTEIN"/>
    <property type="match status" value="1"/>
</dbReference>